<keyword evidence="5 6" id="KW-0833">Ubl conjugation pathway</keyword>
<dbReference type="EC" id="2.3.2.26" evidence="3"/>
<name>C1MSB9_MICPC</name>
<keyword evidence="4" id="KW-0808">Transferase</keyword>
<evidence type="ECO:0000259" key="7">
    <source>
        <dbReference type="PROSITE" id="PS50237"/>
    </source>
</evidence>
<feature type="active site" description="Glycyl thioester intermediate" evidence="6">
    <location>
        <position position="76"/>
    </location>
</feature>
<dbReference type="Pfam" id="PF00632">
    <property type="entry name" value="HECT"/>
    <property type="match status" value="1"/>
</dbReference>
<evidence type="ECO:0000256" key="6">
    <source>
        <dbReference type="PROSITE-ProRule" id="PRU00104"/>
    </source>
</evidence>
<dbReference type="InterPro" id="IPR035983">
    <property type="entry name" value="Hect_E3_ubiquitin_ligase"/>
</dbReference>
<evidence type="ECO:0000256" key="2">
    <source>
        <dbReference type="ARBA" id="ARBA00004906"/>
    </source>
</evidence>
<dbReference type="STRING" id="564608.C1MSB9"/>
<dbReference type="PROSITE" id="PS50237">
    <property type="entry name" value="HECT"/>
    <property type="match status" value="1"/>
</dbReference>
<dbReference type="GO" id="GO:0061630">
    <property type="term" value="F:ubiquitin protein ligase activity"/>
    <property type="evidence" value="ECO:0007669"/>
    <property type="project" value="UniProtKB-EC"/>
</dbReference>
<keyword evidence="9" id="KW-1185">Reference proteome</keyword>
<dbReference type="SUPFAM" id="SSF56204">
    <property type="entry name" value="Hect, E3 ligase catalytic domain"/>
    <property type="match status" value="1"/>
</dbReference>
<dbReference type="InterPro" id="IPR000569">
    <property type="entry name" value="HECT_dom"/>
</dbReference>
<feature type="domain" description="HECT" evidence="7">
    <location>
        <begin position="1"/>
        <end position="109"/>
    </location>
</feature>
<evidence type="ECO:0000256" key="1">
    <source>
        <dbReference type="ARBA" id="ARBA00000885"/>
    </source>
</evidence>
<dbReference type="KEGG" id="mpp:MICPUCDRAFT_17417"/>
<proteinExistence type="predicted"/>
<gene>
    <name evidence="8" type="ORF">MICPUCDRAFT_17417</name>
</gene>
<dbReference type="AlphaFoldDB" id="C1MSB9"/>
<comment type="catalytic activity">
    <reaction evidence="1">
        <text>S-ubiquitinyl-[E2 ubiquitin-conjugating enzyme]-L-cysteine + [acceptor protein]-L-lysine = [E2 ubiquitin-conjugating enzyme]-L-cysteine + N(6)-ubiquitinyl-[acceptor protein]-L-lysine.</text>
        <dbReference type="EC" id="2.3.2.26"/>
    </reaction>
</comment>
<dbReference type="GeneID" id="9684093"/>
<evidence type="ECO:0000256" key="4">
    <source>
        <dbReference type="ARBA" id="ARBA00022679"/>
    </source>
</evidence>
<evidence type="ECO:0000256" key="5">
    <source>
        <dbReference type="ARBA" id="ARBA00022786"/>
    </source>
</evidence>
<dbReference type="GO" id="GO:0005737">
    <property type="term" value="C:cytoplasm"/>
    <property type="evidence" value="ECO:0007669"/>
    <property type="project" value="TreeGrafter"/>
</dbReference>
<dbReference type="OrthoDB" id="8068875at2759"/>
<dbReference type="PANTHER" id="PTHR11254:SF67">
    <property type="entry name" value="E3 UBIQUITIN-PROTEIN LIGASE HUWE1"/>
    <property type="match status" value="1"/>
</dbReference>
<dbReference type="RefSeq" id="XP_003059025.1">
    <property type="nucleotide sequence ID" value="XM_003058979.1"/>
</dbReference>
<sequence length="109" mass="11869">MYASSTAAAGGGGGGEGIVEWFWRAVESFTAERRANLLTFWTGAAVLGPNGFHECDFRLTLASHLSPESLPESQTCSRTIKLARYVTYEQLREKLVSAIEYGARGFAFA</sequence>
<dbReference type="GO" id="GO:0006511">
    <property type="term" value="P:ubiquitin-dependent protein catabolic process"/>
    <property type="evidence" value="ECO:0007669"/>
    <property type="project" value="TreeGrafter"/>
</dbReference>
<dbReference type="PANTHER" id="PTHR11254">
    <property type="entry name" value="HECT DOMAIN UBIQUITIN-PROTEIN LIGASE"/>
    <property type="match status" value="1"/>
</dbReference>
<organism evidence="9">
    <name type="scientific">Micromonas pusilla (strain CCMP1545)</name>
    <name type="common">Picoplanktonic green alga</name>
    <dbReference type="NCBI Taxonomy" id="564608"/>
    <lineage>
        <taxon>Eukaryota</taxon>
        <taxon>Viridiplantae</taxon>
        <taxon>Chlorophyta</taxon>
        <taxon>Mamiellophyceae</taxon>
        <taxon>Mamiellales</taxon>
        <taxon>Mamiellaceae</taxon>
        <taxon>Micromonas</taxon>
    </lineage>
</organism>
<evidence type="ECO:0000313" key="9">
    <source>
        <dbReference type="Proteomes" id="UP000001876"/>
    </source>
</evidence>
<dbReference type="eggNOG" id="KOG0939">
    <property type="taxonomic scope" value="Eukaryota"/>
</dbReference>
<evidence type="ECO:0000256" key="3">
    <source>
        <dbReference type="ARBA" id="ARBA00012485"/>
    </source>
</evidence>
<evidence type="ECO:0000313" key="8">
    <source>
        <dbReference type="EMBL" id="EEH57480.1"/>
    </source>
</evidence>
<dbReference type="GO" id="GO:0000209">
    <property type="term" value="P:protein polyubiquitination"/>
    <property type="evidence" value="ECO:0007669"/>
    <property type="project" value="TreeGrafter"/>
</dbReference>
<reference evidence="8 9" key="1">
    <citation type="journal article" date="2009" name="Science">
        <title>Green evolution and dynamic adaptations revealed by genomes of the marine picoeukaryotes Micromonas.</title>
        <authorList>
            <person name="Worden A.Z."/>
            <person name="Lee J.H."/>
            <person name="Mock T."/>
            <person name="Rouze P."/>
            <person name="Simmons M.P."/>
            <person name="Aerts A.L."/>
            <person name="Allen A.E."/>
            <person name="Cuvelier M.L."/>
            <person name="Derelle E."/>
            <person name="Everett M.V."/>
            <person name="Foulon E."/>
            <person name="Grimwood J."/>
            <person name="Gundlach H."/>
            <person name="Henrissat B."/>
            <person name="Napoli C."/>
            <person name="McDonald S.M."/>
            <person name="Parker M.S."/>
            <person name="Rombauts S."/>
            <person name="Salamov A."/>
            <person name="Von Dassow P."/>
            <person name="Badger J.H."/>
            <person name="Coutinho P.M."/>
            <person name="Demir E."/>
            <person name="Dubchak I."/>
            <person name="Gentemann C."/>
            <person name="Eikrem W."/>
            <person name="Gready J.E."/>
            <person name="John U."/>
            <person name="Lanier W."/>
            <person name="Lindquist E.A."/>
            <person name="Lucas S."/>
            <person name="Mayer K.F."/>
            <person name="Moreau H."/>
            <person name="Not F."/>
            <person name="Otillar R."/>
            <person name="Panaud O."/>
            <person name="Pangilinan J."/>
            <person name="Paulsen I."/>
            <person name="Piegu B."/>
            <person name="Poliakov A."/>
            <person name="Robbens S."/>
            <person name="Schmutz J."/>
            <person name="Toulza E."/>
            <person name="Wyss T."/>
            <person name="Zelensky A."/>
            <person name="Zhou K."/>
            <person name="Armbrust E.V."/>
            <person name="Bhattacharya D."/>
            <person name="Goodenough U.W."/>
            <person name="Van de Peer Y."/>
            <person name="Grigoriev I.V."/>
        </authorList>
    </citation>
    <scope>NUCLEOTIDE SEQUENCE [LARGE SCALE GENOMIC DNA]</scope>
    <source>
        <strain evidence="8 9">CCMP1545</strain>
    </source>
</reference>
<comment type="pathway">
    <text evidence="2">Protein modification; protein ubiquitination.</text>
</comment>
<dbReference type="EMBL" id="GG663739">
    <property type="protein sequence ID" value="EEH57480.1"/>
    <property type="molecule type" value="Genomic_DNA"/>
</dbReference>
<dbReference type="Proteomes" id="UP000001876">
    <property type="component" value="Unassembled WGS sequence"/>
</dbReference>
<dbReference type="InterPro" id="IPR050409">
    <property type="entry name" value="E3_ubiq-protein_ligase"/>
</dbReference>
<accession>C1MSB9</accession>
<dbReference type="Gene3D" id="3.30.2410.10">
    <property type="entry name" value="Hect, E3 ligase catalytic domain"/>
    <property type="match status" value="1"/>
</dbReference>
<protein>
    <recommendedName>
        <fullName evidence="3">HECT-type E3 ubiquitin transferase</fullName>
        <ecNumber evidence="3">2.3.2.26</ecNumber>
    </recommendedName>
</protein>